<evidence type="ECO:0000256" key="1">
    <source>
        <dbReference type="SAM" id="Phobius"/>
    </source>
</evidence>
<dbReference type="AlphaFoldDB" id="A0A848LLP4"/>
<dbReference type="RefSeq" id="WP_169347865.1">
    <property type="nucleotide sequence ID" value="NZ_JABBJJ010000143.1"/>
</dbReference>
<dbReference type="Proteomes" id="UP000518300">
    <property type="component" value="Unassembled WGS sequence"/>
</dbReference>
<dbReference type="EMBL" id="JABBJJ010000143">
    <property type="protein sequence ID" value="NMO18602.1"/>
    <property type="molecule type" value="Genomic_DNA"/>
</dbReference>
<organism evidence="2 3">
    <name type="scientific">Pyxidicoccus fallax</name>
    <dbReference type="NCBI Taxonomy" id="394095"/>
    <lineage>
        <taxon>Bacteria</taxon>
        <taxon>Pseudomonadati</taxon>
        <taxon>Myxococcota</taxon>
        <taxon>Myxococcia</taxon>
        <taxon>Myxococcales</taxon>
        <taxon>Cystobacterineae</taxon>
        <taxon>Myxococcaceae</taxon>
        <taxon>Pyxidicoccus</taxon>
    </lineage>
</organism>
<feature type="transmembrane region" description="Helical" evidence="1">
    <location>
        <begin position="129"/>
        <end position="149"/>
    </location>
</feature>
<protein>
    <submittedName>
        <fullName evidence="2">Uncharacterized protein</fullName>
    </submittedName>
</protein>
<feature type="transmembrane region" description="Helical" evidence="1">
    <location>
        <begin position="196"/>
        <end position="215"/>
    </location>
</feature>
<keyword evidence="3" id="KW-1185">Reference proteome</keyword>
<feature type="transmembrane region" description="Helical" evidence="1">
    <location>
        <begin position="86"/>
        <end position="109"/>
    </location>
</feature>
<comment type="caution">
    <text evidence="2">The sequence shown here is derived from an EMBL/GenBank/DDBJ whole genome shotgun (WGS) entry which is preliminary data.</text>
</comment>
<evidence type="ECO:0000313" key="3">
    <source>
        <dbReference type="Proteomes" id="UP000518300"/>
    </source>
</evidence>
<keyword evidence="1" id="KW-1133">Transmembrane helix</keyword>
<feature type="transmembrane region" description="Helical" evidence="1">
    <location>
        <begin position="364"/>
        <end position="394"/>
    </location>
</feature>
<keyword evidence="1" id="KW-0472">Membrane</keyword>
<evidence type="ECO:0000313" key="2">
    <source>
        <dbReference type="EMBL" id="NMO18602.1"/>
    </source>
</evidence>
<sequence>MEAIAISLGVVPYLAGRTTLALGVLVFWYSVQAFFASGEFSVRSVFVSIALGVLTVVVHLGVAWVRGVLAALEQEVQAWMRRLDRVASTVFAMGFALYLLGGFGGMVLMGLGEGLPFAAVSGQTLAPEFSMKLLLLLGVGVTAYAFASLRSWIGGLFDLIPLSDESSVRRVLFLSESMFTVGGLVIALLFPVVGVVLTGVMFAMLVGVGLMLRAVTRGARGRCEACEAEVHLAGSACPACSAPRVPRRIGFLGRVLDGAPADVRKHQQALLAARRCPSCAERLETVEGEVRCSACRAPAFRDEEARQSFLRHVEARLAVLVPVLAGFGLVPVLGIGAALVLYKLAPAGSLSAFVSWRERLGTRVLRTLAVLALLFIQPIPLVGAFAVPGLIVLLHLATRRAFLAASTRGETGGGAARVQPLAA</sequence>
<gene>
    <name evidence="2" type="ORF">HG543_27615</name>
</gene>
<feature type="transmembrane region" description="Helical" evidence="1">
    <location>
        <begin position="317"/>
        <end position="344"/>
    </location>
</feature>
<feature type="transmembrane region" description="Helical" evidence="1">
    <location>
        <begin position="45"/>
        <end position="65"/>
    </location>
</feature>
<accession>A0A848LLP4</accession>
<proteinExistence type="predicted"/>
<feature type="transmembrane region" description="Helical" evidence="1">
    <location>
        <begin position="170"/>
        <end position="190"/>
    </location>
</feature>
<keyword evidence="1" id="KW-0812">Transmembrane</keyword>
<name>A0A848LLP4_9BACT</name>
<reference evidence="2 3" key="1">
    <citation type="submission" date="2020-04" db="EMBL/GenBank/DDBJ databases">
        <title>Draft genome of Pyxidicoccus fallax type strain.</title>
        <authorList>
            <person name="Whitworth D.E."/>
        </authorList>
    </citation>
    <scope>NUCLEOTIDE SEQUENCE [LARGE SCALE GENOMIC DNA]</scope>
    <source>
        <strain evidence="2 3">DSM 14698</strain>
    </source>
</reference>